<feature type="active site" description="Nucleophile" evidence="4">
    <location>
        <position position="50"/>
    </location>
</feature>
<feature type="domain" description="PNPLA" evidence="5">
    <location>
        <begin position="16"/>
        <end position="215"/>
    </location>
</feature>
<dbReference type="PROSITE" id="PS51635">
    <property type="entry name" value="PNPLA"/>
    <property type="match status" value="1"/>
</dbReference>
<dbReference type="GO" id="GO:0016042">
    <property type="term" value="P:lipid catabolic process"/>
    <property type="evidence" value="ECO:0007669"/>
    <property type="project" value="UniProtKB-UniRule"/>
</dbReference>
<keyword evidence="1 4" id="KW-0378">Hydrolase</keyword>
<evidence type="ECO:0000313" key="6">
    <source>
        <dbReference type="EMBL" id="SFT14031.1"/>
    </source>
</evidence>
<keyword evidence="3 4" id="KW-0443">Lipid metabolism</keyword>
<feature type="active site" description="Proton acceptor" evidence="4">
    <location>
        <position position="202"/>
    </location>
</feature>
<accession>A0A1I6VK68</accession>
<evidence type="ECO:0000256" key="1">
    <source>
        <dbReference type="ARBA" id="ARBA00022801"/>
    </source>
</evidence>
<feature type="short sequence motif" description="GXSXG" evidence="4">
    <location>
        <begin position="48"/>
        <end position="52"/>
    </location>
</feature>
<evidence type="ECO:0000256" key="2">
    <source>
        <dbReference type="ARBA" id="ARBA00022963"/>
    </source>
</evidence>
<dbReference type="PANTHER" id="PTHR14226:SF78">
    <property type="entry name" value="SLR0060 PROTEIN"/>
    <property type="match status" value="1"/>
</dbReference>
<proteinExistence type="predicted"/>
<dbReference type="STRING" id="311180.SAMN04488050_111190"/>
<dbReference type="SUPFAM" id="SSF52151">
    <property type="entry name" value="FabD/lysophospholipase-like"/>
    <property type="match status" value="1"/>
</dbReference>
<dbReference type="InterPro" id="IPR016035">
    <property type="entry name" value="Acyl_Trfase/lysoPLipase"/>
</dbReference>
<dbReference type="Gene3D" id="3.40.1090.10">
    <property type="entry name" value="Cytosolic phospholipase A2 catalytic domain"/>
    <property type="match status" value="2"/>
</dbReference>
<dbReference type="AlphaFoldDB" id="A0A1I6VK68"/>
<feature type="short sequence motif" description="DGA/G" evidence="4">
    <location>
        <begin position="202"/>
        <end position="204"/>
    </location>
</feature>
<evidence type="ECO:0000259" key="5">
    <source>
        <dbReference type="PROSITE" id="PS51635"/>
    </source>
</evidence>
<reference evidence="7" key="1">
    <citation type="submission" date="2016-10" db="EMBL/GenBank/DDBJ databases">
        <authorList>
            <person name="Varghese N."/>
            <person name="Submissions S."/>
        </authorList>
    </citation>
    <scope>NUCLEOTIDE SEQUENCE [LARGE SCALE GENOMIC DNA]</scope>
    <source>
        <strain evidence="7">DSM 26894</strain>
    </source>
</reference>
<dbReference type="Pfam" id="PF01734">
    <property type="entry name" value="Patatin"/>
    <property type="match status" value="1"/>
</dbReference>
<feature type="short sequence motif" description="GXGXXG" evidence="4">
    <location>
        <begin position="20"/>
        <end position="25"/>
    </location>
</feature>
<dbReference type="Proteomes" id="UP000199392">
    <property type="component" value="Unassembled WGS sequence"/>
</dbReference>
<sequence>MTNSKTGKTDKIVLDVALQGGGAHGAFTWGVLDALLEDGRLEIGALSGASAGAMNAIVVASGLATGGNEGGRAALRRFWTSVNAAAREATPVFHMLESFPGFFAASAAWWQMVSGGQVTVSSRPWQGRAAQMALRELIAEQVDFDALKREDAPRLFVSATNARNGAAHIFRNHEISPDVAIASACLPMSFPPVTIDGVDYWDGGYAANPPIAALVRFTPQADLLLVTINPAQRAFTPRSPEEITERVSEMGFNQALLTELRGIAIIQEALVEHMKTHEGESGSDLLRDLHDLRIHEIHDEETLSALDAHTKMYPALEMLLELHGSGRAAAQRWLAENFEHLGKRGTAKLKERYLSEVLQGDPPG</sequence>
<keyword evidence="2 4" id="KW-0442">Lipid degradation</keyword>
<protein>
    <submittedName>
        <fullName evidence="6">NTE family protein</fullName>
    </submittedName>
</protein>
<dbReference type="RefSeq" id="WP_176806773.1">
    <property type="nucleotide sequence ID" value="NZ_FNCL01000011.1"/>
</dbReference>
<evidence type="ECO:0000256" key="3">
    <source>
        <dbReference type="ARBA" id="ARBA00023098"/>
    </source>
</evidence>
<dbReference type="InterPro" id="IPR002641">
    <property type="entry name" value="PNPLA_dom"/>
</dbReference>
<evidence type="ECO:0000313" key="7">
    <source>
        <dbReference type="Proteomes" id="UP000199392"/>
    </source>
</evidence>
<organism evidence="6 7">
    <name type="scientific">Alloyangia pacifica</name>
    <dbReference type="NCBI Taxonomy" id="311180"/>
    <lineage>
        <taxon>Bacteria</taxon>
        <taxon>Pseudomonadati</taxon>
        <taxon>Pseudomonadota</taxon>
        <taxon>Alphaproteobacteria</taxon>
        <taxon>Rhodobacterales</taxon>
        <taxon>Roseobacteraceae</taxon>
        <taxon>Alloyangia</taxon>
    </lineage>
</organism>
<name>A0A1I6VK68_9RHOB</name>
<dbReference type="PANTHER" id="PTHR14226">
    <property type="entry name" value="NEUROPATHY TARGET ESTERASE/SWISS CHEESE D.MELANOGASTER"/>
    <property type="match status" value="1"/>
</dbReference>
<evidence type="ECO:0000256" key="4">
    <source>
        <dbReference type="PROSITE-ProRule" id="PRU01161"/>
    </source>
</evidence>
<dbReference type="EMBL" id="FOZW01000011">
    <property type="protein sequence ID" value="SFT14031.1"/>
    <property type="molecule type" value="Genomic_DNA"/>
</dbReference>
<keyword evidence="7" id="KW-1185">Reference proteome</keyword>
<gene>
    <name evidence="6" type="ORF">SAMN04488050_111190</name>
</gene>
<dbReference type="InterPro" id="IPR050301">
    <property type="entry name" value="NTE"/>
</dbReference>
<dbReference type="GO" id="GO:0016787">
    <property type="term" value="F:hydrolase activity"/>
    <property type="evidence" value="ECO:0007669"/>
    <property type="project" value="UniProtKB-UniRule"/>
</dbReference>